<keyword evidence="3" id="KW-1185">Reference proteome</keyword>
<keyword evidence="1" id="KW-1133">Transmembrane helix</keyword>
<keyword evidence="1" id="KW-0812">Transmembrane</keyword>
<keyword evidence="1" id="KW-0472">Membrane</keyword>
<evidence type="ECO:0000313" key="2">
    <source>
        <dbReference type="EMBL" id="OMH86192.1"/>
    </source>
</evidence>
<evidence type="ECO:0000313" key="3">
    <source>
        <dbReference type="Proteomes" id="UP000188320"/>
    </source>
</evidence>
<reference evidence="3" key="1">
    <citation type="submission" date="2017-01" db="EMBL/GenBank/DDBJ databases">
        <authorList>
            <person name="Wang Y."/>
            <person name="White M."/>
            <person name="Kvist S."/>
            <person name="Moncalvo J.-M."/>
        </authorList>
    </citation>
    <scope>NUCLEOTIDE SEQUENCE [LARGE SCALE GENOMIC DNA]</scope>
    <source>
        <strain evidence="3">COL-18-3</strain>
    </source>
</reference>
<evidence type="ECO:0000256" key="1">
    <source>
        <dbReference type="SAM" id="Phobius"/>
    </source>
</evidence>
<comment type="caution">
    <text evidence="2">The sequence shown here is derived from an EMBL/GenBank/DDBJ whole genome shotgun (WGS) entry which is preliminary data.</text>
</comment>
<accession>A0A1R1PZ00</accession>
<gene>
    <name evidence="2" type="ORF">AX774_g265</name>
</gene>
<dbReference type="AlphaFoldDB" id="A0A1R1PZ00"/>
<dbReference type="Proteomes" id="UP000188320">
    <property type="component" value="Unassembled WGS sequence"/>
</dbReference>
<proteinExistence type="predicted"/>
<sequence length="248" mass="27410">MLTRTTGALIPDICSVTRCHLYPSFKFTRNVDPSRTCSITASFSAPLFFFKYSSSFPSIPISRLIYLPFSFHKPSFFRSASASILINSFTYSFSASSASPPPLLLLIRLLACSLTFAYPFSTNALVTSTIPCSTNTLPYSRPLFVLYLTSIRTTTPTTIFRISSRASTEKGSSSSTFLPDPSRGTWTYANPKTFSAGGCAGFSRATTERTTIESPDSTPFTTALCIFVCFVLIFNPCLYFYSFEIFSF</sequence>
<organism evidence="2 3">
    <name type="scientific">Zancudomyces culisetae</name>
    <name type="common">Gut fungus</name>
    <name type="synonym">Smittium culisetae</name>
    <dbReference type="NCBI Taxonomy" id="1213189"/>
    <lineage>
        <taxon>Eukaryota</taxon>
        <taxon>Fungi</taxon>
        <taxon>Fungi incertae sedis</taxon>
        <taxon>Zoopagomycota</taxon>
        <taxon>Kickxellomycotina</taxon>
        <taxon>Harpellomycetes</taxon>
        <taxon>Harpellales</taxon>
        <taxon>Legeriomycetaceae</taxon>
        <taxon>Zancudomyces</taxon>
    </lineage>
</organism>
<name>A0A1R1PZ00_ZANCU</name>
<dbReference type="EMBL" id="LSSK01000011">
    <property type="protein sequence ID" value="OMH86192.1"/>
    <property type="molecule type" value="Genomic_DNA"/>
</dbReference>
<protein>
    <submittedName>
        <fullName evidence="2">Uncharacterized protein</fullName>
    </submittedName>
</protein>
<feature type="transmembrane region" description="Helical" evidence="1">
    <location>
        <begin position="220"/>
        <end position="241"/>
    </location>
</feature>